<gene>
    <name evidence="1" type="ORF">Anapl_03810</name>
</gene>
<dbReference type="EMBL" id="KB742490">
    <property type="protein sequence ID" value="EOB07801.1"/>
    <property type="molecule type" value="Genomic_DNA"/>
</dbReference>
<evidence type="ECO:0000313" key="1">
    <source>
        <dbReference type="EMBL" id="EOB07801.1"/>
    </source>
</evidence>
<protein>
    <submittedName>
        <fullName evidence="1">Uncharacterized protein</fullName>
    </submittedName>
</protein>
<sequence length="343" mass="37361">MYNIFNFGLEKALISVSLFQYTVSDVPVLPTQAIQQEVQLNENQSPGPFFTLASRLDTAPAKLPLRSLMALFQQQEKGLFHWHPCVSNTAQAPGNDRFQLPVTLCPQLSLSAVLSPLSRGPAGLQRGPSYPCQPALAGPVLHLPLHLKVLLAFHCSLVISSLPPSGLSPPGQLLPSFTFVRKTGETDASGRQACDRLSRRMTELPNTCVAIFPNTVEKFLGRGWKRAAICYSSEESFSQQYGSFGVVYLLIVCEITLSCSRELFGKAVAAVTFPHRQTVHLSCFTIGTDSEAMEILLLKHTCFGSHVALPCWASGTWCVFSNMLQLLTAIIGAWTASSLLCGC</sequence>
<dbReference type="Proteomes" id="UP000296049">
    <property type="component" value="Unassembled WGS sequence"/>
</dbReference>
<dbReference type="AlphaFoldDB" id="R0KBR3"/>
<evidence type="ECO:0000313" key="2">
    <source>
        <dbReference type="Proteomes" id="UP000296049"/>
    </source>
</evidence>
<name>R0KBR3_ANAPL</name>
<keyword evidence="2" id="KW-1185">Reference proteome</keyword>
<accession>R0KBR3</accession>
<reference evidence="2" key="1">
    <citation type="journal article" date="2013" name="Nat. Genet.">
        <title>The duck genome and transcriptome provide insight into an avian influenza virus reservoir species.</title>
        <authorList>
            <person name="Huang Y."/>
            <person name="Li Y."/>
            <person name="Burt D.W."/>
            <person name="Chen H."/>
            <person name="Zhang Y."/>
            <person name="Qian W."/>
            <person name="Kim H."/>
            <person name="Gan S."/>
            <person name="Zhao Y."/>
            <person name="Li J."/>
            <person name="Yi K."/>
            <person name="Feng H."/>
            <person name="Zhu P."/>
            <person name="Li B."/>
            <person name="Liu Q."/>
            <person name="Fairley S."/>
            <person name="Magor K.E."/>
            <person name="Du Z."/>
            <person name="Hu X."/>
            <person name="Goodman L."/>
            <person name="Tafer H."/>
            <person name="Vignal A."/>
            <person name="Lee T."/>
            <person name="Kim K.W."/>
            <person name="Sheng Z."/>
            <person name="An Y."/>
            <person name="Searle S."/>
            <person name="Herrero J."/>
            <person name="Groenen M.A."/>
            <person name="Crooijmans R.P."/>
            <person name="Faraut T."/>
            <person name="Cai Q."/>
            <person name="Webster R.G."/>
            <person name="Aldridge J.R."/>
            <person name="Warren W.C."/>
            <person name="Bartschat S."/>
            <person name="Kehr S."/>
            <person name="Marz M."/>
            <person name="Stadler P.F."/>
            <person name="Smith J."/>
            <person name="Kraus R.H."/>
            <person name="Zhao Y."/>
            <person name="Ren L."/>
            <person name="Fei J."/>
            <person name="Morisson M."/>
            <person name="Kaiser P."/>
            <person name="Griffin D.K."/>
            <person name="Rao M."/>
            <person name="Pitel F."/>
            <person name="Wang J."/>
            <person name="Li N."/>
        </authorList>
    </citation>
    <scope>NUCLEOTIDE SEQUENCE [LARGE SCALE GENOMIC DNA]</scope>
</reference>
<organism evidence="1 2">
    <name type="scientific">Anas platyrhynchos</name>
    <name type="common">Mallard</name>
    <name type="synonym">Anas boschas</name>
    <dbReference type="NCBI Taxonomy" id="8839"/>
    <lineage>
        <taxon>Eukaryota</taxon>
        <taxon>Metazoa</taxon>
        <taxon>Chordata</taxon>
        <taxon>Craniata</taxon>
        <taxon>Vertebrata</taxon>
        <taxon>Euteleostomi</taxon>
        <taxon>Archelosauria</taxon>
        <taxon>Archosauria</taxon>
        <taxon>Dinosauria</taxon>
        <taxon>Saurischia</taxon>
        <taxon>Theropoda</taxon>
        <taxon>Coelurosauria</taxon>
        <taxon>Aves</taxon>
        <taxon>Neognathae</taxon>
        <taxon>Galloanserae</taxon>
        <taxon>Anseriformes</taxon>
        <taxon>Anatidae</taxon>
        <taxon>Anatinae</taxon>
        <taxon>Anas</taxon>
    </lineage>
</organism>
<proteinExistence type="predicted"/>